<dbReference type="Proteomes" id="UP000076744">
    <property type="component" value="Unassembled WGS sequence"/>
</dbReference>
<dbReference type="GeneID" id="30019241"/>
<comment type="caution">
    <text evidence="1">The sequence shown here is derived from an EMBL/GenBank/DDBJ whole genome shotgun (WGS) entry which is preliminary data.</text>
</comment>
<dbReference type="RefSeq" id="XP_018706283.1">
    <property type="nucleotide sequence ID" value="XM_018846555.1"/>
</dbReference>
<gene>
    <name evidence="1" type="ORF">ISF_02949</name>
</gene>
<proteinExistence type="predicted"/>
<dbReference type="OrthoDB" id="10603220at2759"/>
<accession>A0A162MSP2</accession>
<dbReference type="AlphaFoldDB" id="A0A162MSP2"/>
<keyword evidence="2" id="KW-1185">Reference proteome</keyword>
<organism evidence="1 2">
    <name type="scientific">Cordyceps fumosorosea (strain ARSEF 2679)</name>
    <name type="common">Isaria fumosorosea</name>
    <dbReference type="NCBI Taxonomy" id="1081104"/>
    <lineage>
        <taxon>Eukaryota</taxon>
        <taxon>Fungi</taxon>
        <taxon>Dikarya</taxon>
        <taxon>Ascomycota</taxon>
        <taxon>Pezizomycotina</taxon>
        <taxon>Sordariomycetes</taxon>
        <taxon>Hypocreomycetidae</taxon>
        <taxon>Hypocreales</taxon>
        <taxon>Cordycipitaceae</taxon>
        <taxon>Cordyceps</taxon>
    </lineage>
</organism>
<dbReference type="EMBL" id="AZHB01000005">
    <property type="protein sequence ID" value="OAA69679.1"/>
    <property type="molecule type" value="Genomic_DNA"/>
</dbReference>
<evidence type="ECO:0000313" key="1">
    <source>
        <dbReference type="EMBL" id="OAA69679.1"/>
    </source>
</evidence>
<evidence type="ECO:0000313" key="2">
    <source>
        <dbReference type="Proteomes" id="UP000076744"/>
    </source>
</evidence>
<reference evidence="1 2" key="1">
    <citation type="journal article" date="2016" name="Genome Biol. Evol.">
        <title>Divergent and convergent evolution of fungal pathogenicity.</title>
        <authorList>
            <person name="Shang Y."/>
            <person name="Xiao G."/>
            <person name="Zheng P."/>
            <person name="Cen K."/>
            <person name="Zhan S."/>
            <person name="Wang C."/>
        </authorList>
    </citation>
    <scope>NUCLEOTIDE SEQUENCE [LARGE SCALE GENOMIC DNA]</scope>
    <source>
        <strain evidence="1 2">ARSEF 2679</strain>
    </source>
</reference>
<protein>
    <submittedName>
        <fullName evidence="1">LysM domain protein</fullName>
    </submittedName>
</protein>
<name>A0A162MSP2_CORFA</name>
<sequence length="73" mass="8153">MAGSRARAMVDEAIDQQGKYNLWRLVNPRRGVKGDPNTAQLRPILNSGLLRLNSRPELLKAVKLTNNAETQNL</sequence>